<sequence length="556" mass="62270">MLNKGKLSQYKRAHKKWKEKQYEAASKIKAQKEYHTASGMTLSELYGPESIQELSFWDNIGYPGYYPYTRGIQPTMYRGRLWTMRQYAGFGTAEATNQRFRYLIDQGQTGLSVAFDLPTQIGLDSDHSLAQGEVGKVGVAISSIEDMELLFKDIPLDKVSTSMTINATAPILLSMYIVLAKKKGIPWDALSGTVQNDILKEYIARGTYIYPIEPSLKLVVDVIEFCGKACPGWNTISISGYHIREAGSDAIQELAFTFANAITYIDETLKRGMPIDSFAPRLSFFFNSHNDFFEEIAKFRAARKIWSRIIKERYGALDPRSFQLRFHTQTAGSTLTAQQPYNNIIRVTLQALAAVLGGTQSLHTNAYDEALSLPSEESALLALRTQQIIAYESGTTNTIDPVAGSFFLEYLVSEIEEKVFDYIEKIQKMGGVIEAIRTGFIQREIHNTAFQSQRNIEKNQSIIVGLNKYVESSEQSISLLRIDRAIEEAQVKKLLLFKKARNSYHLQESLIGLQQNAKDSSANTIPFIIAAVEAGATVGEIASVLRGVYGEYSESQ</sequence>
<dbReference type="SUPFAM" id="SSF51703">
    <property type="entry name" value="Cobalamin (vitamin B12)-dependent enzymes"/>
    <property type="match status" value="1"/>
</dbReference>
<dbReference type="AlphaFoldDB" id="A0A1F5VX87"/>
<evidence type="ECO:0000313" key="3">
    <source>
        <dbReference type="EMBL" id="OGF68039.1"/>
    </source>
</evidence>
<protein>
    <submittedName>
        <fullName evidence="3">Methylmalonyl-CoA mutase</fullName>
    </submittedName>
</protein>
<feature type="domain" description="Methylmalonyl-CoA mutase alpha/beta chain catalytic" evidence="2">
    <location>
        <begin position="36"/>
        <end position="551"/>
    </location>
</feature>
<dbReference type="NCBIfam" id="TIGR00641">
    <property type="entry name" value="acid_CoA_mut_N"/>
    <property type="match status" value="1"/>
</dbReference>
<accession>A0A1F5VX87</accession>
<dbReference type="STRING" id="1817863.A2Y62_00330"/>
<dbReference type="PANTHER" id="PTHR48101:SF1">
    <property type="entry name" value="METHYLMALONYL-COA MUTASE, LARGE SUBUNIT"/>
    <property type="match status" value="1"/>
</dbReference>
<gene>
    <name evidence="3" type="ORF">A2Y62_00330</name>
</gene>
<keyword evidence="1" id="KW-0413">Isomerase</keyword>
<name>A0A1F5VX87_9BACT</name>
<proteinExistence type="predicted"/>
<dbReference type="EMBL" id="MFGW01000029">
    <property type="protein sequence ID" value="OGF68039.1"/>
    <property type="molecule type" value="Genomic_DNA"/>
</dbReference>
<dbReference type="GO" id="GO:0031419">
    <property type="term" value="F:cobalamin binding"/>
    <property type="evidence" value="ECO:0007669"/>
    <property type="project" value="InterPro"/>
</dbReference>
<dbReference type="Proteomes" id="UP000178943">
    <property type="component" value="Unassembled WGS sequence"/>
</dbReference>
<reference evidence="3 4" key="1">
    <citation type="journal article" date="2016" name="Nat. Commun.">
        <title>Thousands of microbial genomes shed light on interconnected biogeochemical processes in an aquifer system.</title>
        <authorList>
            <person name="Anantharaman K."/>
            <person name="Brown C.T."/>
            <person name="Hug L.A."/>
            <person name="Sharon I."/>
            <person name="Castelle C.J."/>
            <person name="Probst A.J."/>
            <person name="Thomas B.C."/>
            <person name="Singh A."/>
            <person name="Wilkins M.J."/>
            <person name="Karaoz U."/>
            <person name="Brodie E.L."/>
            <person name="Williams K.H."/>
            <person name="Hubbard S.S."/>
            <person name="Banfield J.F."/>
        </authorList>
    </citation>
    <scope>NUCLEOTIDE SEQUENCE [LARGE SCALE GENOMIC DNA]</scope>
</reference>
<organism evidence="3 4">
    <name type="scientific">Candidatus Fischerbacteria bacterium RBG_13_37_8</name>
    <dbReference type="NCBI Taxonomy" id="1817863"/>
    <lineage>
        <taxon>Bacteria</taxon>
        <taxon>Candidatus Fischeribacteriota</taxon>
    </lineage>
</organism>
<dbReference type="Pfam" id="PF01642">
    <property type="entry name" value="MM_CoA_mutase"/>
    <property type="match status" value="1"/>
</dbReference>
<dbReference type="PANTHER" id="PTHR48101">
    <property type="entry name" value="METHYLMALONYL-COA MUTASE, MITOCHONDRIAL-RELATED"/>
    <property type="match status" value="1"/>
</dbReference>
<dbReference type="InterPro" id="IPR016176">
    <property type="entry name" value="Cbl-dep_enz_cat"/>
</dbReference>
<dbReference type="InterPro" id="IPR006099">
    <property type="entry name" value="MeMalonylCoA_mutase_a/b_cat"/>
</dbReference>
<evidence type="ECO:0000313" key="4">
    <source>
        <dbReference type="Proteomes" id="UP000178943"/>
    </source>
</evidence>
<evidence type="ECO:0000259" key="2">
    <source>
        <dbReference type="Pfam" id="PF01642"/>
    </source>
</evidence>
<dbReference type="GO" id="GO:0004494">
    <property type="term" value="F:methylmalonyl-CoA mutase activity"/>
    <property type="evidence" value="ECO:0007669"/>
    <property type="project" value="InterPro"/>
</dbReference>
<evidence type="ECO:0000256" key="1">
    <source>
        <dbReference type="ARBA" id="ARBA00023235"/>
    </source>
</evidence>
<dbReference type="Gene3D" id="3.20.20.240">
    <property type="entry name" value="Methylmalonyl-CoA mutase"/>
    <property type="match status" value="1"/>
</dbReference>
<dbReference type="InterPro" id="IPR006098">
    <property type="entry name" value="MMCoA_mutase_a_cat"/>
</dbReference>
<comment type="caution">
    <text evidence="3">The sequence shown here is derived from an EMBL/GenBank/DDBJ whole genome shotgun (WGS) entry which is preliminary data.</text>
</comment>